<comment type="caution">
    <text evidence="4">The sequence shown here is derived from an EMBL/GenBank/DDBJ whole genome shotgun (WGS) entry which is preliminary data.</text>
</comment>
<dbReference type="PANTHER" id="PTHR43363">
    <property type="entry name" value="HYPOXANTHINE PHOSPHORIBOSYLTRANSFERASE"/>
    <property type="match status" value="1"/>
</dbReference>
<dbReference type="PATRIC" id="fig|1227455.4.peg.771"/>
<organism evidence="4 5">
    <name type="scientific">Halococcus saccharolyticus DSM 5350</name>
    <dbReference type="NCBI Taxonomy" id="1227455"/>
    <lineage>
        <taxon>Archaea</taxon>
        <taxon>Methanobacteriati</taxon>
        <taxon>Methanobacteriota</taxon>
        <taxon>Stenosarchaea group</taxon>
        <taxon>Halobacteria</taxon>
        <taxon>Halobacteriales</taxon>
        <taxon>Halococcaceae</taxon>
        <taxon>Halococcus</taxon>
    </lineage>
</organism>
<dbReference type="RefSeq" id="WP_006076590.1">
    <property type="nucleotide sequence ID" value="NZ_AOMD01000012.1"/>
</dbReference>
<dbReference type="Gene3D" id="3.40.50.2020">
    <property type="match status" value="1"/>
</dbReference>
<gene>
    <name evidence="4" type="ORF">C449_03791</name>
</gene>
<evidence type="ECO:0000313" key="4">
    <source>
        <dbReference type="EMBL" id="EMA46758.1"/>
    </source>
</evidence>
<dbReference type="Pfam" id="PF00156">
    <property type="entry name" value="Pribosyltran"/>
    <property type="match status" value="1"/>
</dbReference>
<sequence length="231" mass="26155">MSELPDEFTCTVTNWEYIYGRCRAVADQIKRSGFEPEVVVALARGGWFAGRCLCDFLGLDDLTSLKMEHYVGTAAKSGEPEIRYPMPEGSVEGKDVLIIDDIADTGGSIEHAHEYVLDRDPGDVRTATLQLLGTSEFEPDYVGERLDEWAWIVYPWNFIEDMIDLVSGVMERADRETVSTEAIRDLLADHHDLDRIGMEVAQPNRMGEVLAEMHRRSVIEPTDTDEWRLVD</sequence>
<dbReference type="InParanoid" id="M0MN00"/>
<dbReference type="PANTHER" id="PTHR43363:SF2">
    <property type="entry name" value="PHOSPHORIBOSYLTRANSFERASE"/>
    <property type="match status" value="1"/>
</dbReference>
<protein>
    <submittedName>
        <fullName evidence="4">Purine phosphoribosyltransferase</fullName>
    </submittedName>
</protein>
<evidence type="ECO:0000313" key="5">
    <source>
        <dbReference type="Proteomes" id="UP000011669"/>
    </source>
</evidence>
<dbReference type="Proteomes" id="UP000011669">
    <property type="component" value="Unassembled WGS sequence"/>
</dbReference>
<keyword evidence="5" id="KW-1185">Reference proteome</keyword>
<keyword evidence="2 4" id="KW-0808">Transferase</keyword>
<dbReference type="InterPro" id="IPR000836">
    <property type="entry name" value="PRTase_dom"/>
</dbReference>
<evidence type="ECO:0000256" key="2">
    <source>
        <dbReference type="ARBA" id="ARBA00022679"/>
    </source>
</evidence>
<keyword evidence="1 4" id="KW-0328">Glycosyltransferase</keyword>
<dbReference type="CDD" id="cd06223">
    <property type="entry name" value="PRTases_typeI"/>
    <property type="match status" value="1"/>
</dbReference>
<dbReference type="OrthoDB" id="4952at2157"/>
<name>M0MN00_9EURY</name>
<dbReference type="AlphaFoldDB" id="M0MN00"/>
<evidence type="ECO:0000259" key="3">
    <source>
        <dbReference type="Pfam" id="PF00156"/>
    </source>
</evidence>
<proteinExistence type="predicted"/>
<accession>M0MN00</accession>
<dbReference type="EMBL" id="AOMD01000012">
    <property type="protein sequence ID" value="EMA46758.1"/>
    <property type="molecule type" value="Genomic_DNA"/>
</dbReference>
<dbReference type="InterPro" id="IPR029057">
    <property type="entry name" value="PRTase-like"/>
</dbReference>
<dbReference type="GO" id="GO:0016757">
    <property type="term" value="F:glycosyltransferase activity"/>
    <property type="evidence" value="ECO:0007669"/>
    <property type="project" value="UniProtKB-KW"/>
</dbReference>
<evidence type="ECO:0000256" key="1">
    <source>
        <dbReference type="ARBA" id="ARBA00022676"/>
    </source>
</evidence>
<reference evidence="4 5" key="1">
    <citation type="journal article" date="2014" name="PLoS Genet.">
        <title>Phylogenetically driven sequencing of extremely halophilic archaea reveals strategies for static and dynamic osmo-response.</title>
        <authorList>
            <person name="Becker E.A."/>
            <person name="Seitzer P.M."/>
            <person name="Tritt A."/>
            <person name="Larsen D."/>
            <person name="Krusor M."/>
            <person name="Yao A.I."/>
            <person name="Wu D."/>
            <person name="Madern D."/>
            <person name="Eisen J.A."/>
            <person name="Darling A.E."/>
            <person name="Facciotti M.T."/>
        </authorList>
    </citation>
    <scope>NUCLEOTIDE SEQUENCE [LARGE SCALE GENOMIC DNA]</scope>
    <source>
        <strain evidence="4 5">DSM 5350</strain>
    </source>
</reference>
<feature type="domain" description="Phosphoribosyltransferase" evidence="3">
    <location>
        <begin position="13"/>
        <end position="152"/>
    </location>
</feature>
<dbReference type="SUPFAM" id="SSF53271">
    <property type="entry name" value="PRTase-like"/>
    <property type="match status" value="1"/>
</dbReference>
<dbReference type="STRING" id="1227455.C449_03791"/>